<dbReference type="EMBL" id="FOHI01000004">
    <property type="protein sequence ID" value="SET22132.1"/>
    <property type="molecule type" value="Genomic_DNA"/>
</dbReference>
<keyword evidence="1" id="KW-1133">Transmembrane helix</keyword>
<dbReference type="Proteomes" id="UP000183339">
    <property type="component" value="Unassembled WGS sequence"/>
</dbReference>
<feature type="transmembrane region" description="Helical" evidence="1">
    <location>
        <begin position="12"/>
        <end position="32"/>
    </location>
</feature>
<dbReference type="AlphaFoldDB" id="A0A1I0CRF4"/>
<sequence>MTEASAVFESFIPFALSFESVCLALATISTLLKGFFHSSCELSGEGSGSYYEYEIVCFLDEADE</sequence>
<gene>
    <name evidence="2" type="ORF">SAMN05216412_10458</name>
</gene>
<evidence type="ECO:0000256" key="1">
    <source>
        <dbReference type="SAM" id="Phobius"/>
    </source>
</evidence>
<organism evidence="2 3">
    <name type="scientific">Nitrosospira multiformis</name>
    <dbReference type="NCBI Taxonomy" id="1231"/>
    <lineage>
        <taxon>Bacteria</taxon>
        <taxon>Pseudomonadati</taxon>
        <taxon>Pseudomonadota</taxon>
        <taxon>Betaproteobacteria</taxon>
        <taxon>Nitrosomonadales</taxon>
        <taxon>Nitrosomonadaceae</taxon>
        <taxon>Nitrosospira</taxon>
    </lineage>
</organism>
<name>A0A1I0CRF4_9PROT</name>
<keyword evidence="1" id="KW-0812">Transmembrane</keyword>
<keyword evidence="1" id="KW-0472">Membrane</keyword>
<proteinExistence type="predicted"/>
<protein>
    <submittedName>
        <fullName evidence="2">Uncharacterized protein</fullName>
    </submittedName>
</protein>
<evidence type="ECO:0000313" key="3">
    <source>
        <dbReference type="Proteomes" id="UP000183339"/>
    </source>
</evidence>
<accession>A0A1I0CRF4</accession>
<reference evidence="2 3" key="1">
    <citation type="submission" date="2016-10" db="EMBL/GenBank/DDBJ databases">
        <authorList>
            <person name="de Groot N.N."/>
        </authorList>
    </citation>
    <scope>NUCLEOTIDE SEQUENCE [LARGE SCALE GENOMIC DNA]</scope>
    <source>
        <strain evidence="2 3">Nl7</strain>
    </source>
</reference>
<evidence type="ECO:0000313" key="2">
    <source>
        <dbReference type="EMBL" id="SET22132.1"/>
    </source>
</evidence>